<dbReference type="InterPro" id="IPR022089">
    <property type="entry name" value="Plasmodium-antigen_C"/>
</dbReference>
<dbReference type="OrthoDB" id="371712at2759"/>
<keyword evidence="4" id="KW-1185">Reference proteome</keyword>
<dbReference type="OMA" id="KQKEEAW"/>
<dbReference type="GeneID" id="39745743"/>
<dbReference type="Proteomes" id="UP000195521">
    <property type="component" value="Unassembled WGS sequence"/>
</dbReference>
<proteinExistence type="predicted"/>
<dbReference type="PROSITE" id="PS51257">
    <property type="entry name" value="PROKAR_LIPOPROTEIN"/>
    <property type="match status" value="1"/>
</dbReference>
<dbReference type="EMBL" id="BDQF01000002">
    <property type="protein sequence ID" value="GAW79043.1"/>
    <property type="molecule type" value="Genomic_DNA"/>
</dbReference>
<feature type="chain" id="PRO_5012372437" evidence="1">
    <location>
        <begin position="29"/>
        <end position="313"/>
    </location>
</feature>
<name>A0A1Y1JF24_PLAGO</name>
<evidence type="ECO:0000313" key="4">
    <source>
        <dbReference type="Proteomes" id="UP000195521"/>
    </source>
</evidence>
<feature type="domain" description="Tryptophan/threonine-rich plasmodium antigen C-terminal" evidence="2">
    <location>
        <begin position="91"/>
        <end position="302"/>
    </location>
</feature>
<sequence length="313" mass="38109">MKRTSAFSYVSTILFILSSSCLYNQAYASSRERHGLHLDIPGTTISTRKSSSDRSGGHMSKWVGELNHEFKTFKNSKLKEIEKTEKQKEEAWDDWLTKLEPEWVSFSNFIEEKKKKWIQKKEEEWDIWIKEMEHKWVAFKKKMDRKYKVQRREGTLKYSEREWCNLVKRKAEEVMIIDYRTWIKNNDDNLRKWISRDFELWKKKRFDEWLKVEWKCEEDAYWCKDSNSPFMNAWDPLFPIIKKSWDMYQARKSRESAHWNKLASSVGKTLTSKKYVEWEQMKKTKSSWYNEWVHFFLHELLSSVGVKHRSLGF</sequence>
<evidence type="ECO:0000256" key="1">
    <source>
        <dbReference type="SAM" id="SignalP"/>
    </source>
</evidence>
<organism evidence="3 4">
    <name type="scientific">Plasmodium gonderi</name>
    <dbReference type="NCBI Taxonomy" id="77519"/>
    <lineage>
        <taxon>Eukaryota</taxon>
        <taxon>Sar</taxon>
        <taxon>Alveolata</taxon>
        <taxon>Apicomplexa</taxon>
        <taxon>Aconoidasida</taxon>
        <taxon>Haemosporida</taxon>
        <taxon>Plasmodiidae</taxon>
        <taxon>Plasmodium</taxon>
        <taxon>Plasmodium (Plasmodium)</taxon>
    </lineage>
</organism>
<dbReference type="Pfam" id="PF12319">
    <property type="entry name" value="TryThrA_C"/>
    <property type="match status" value="1"/>
</dbReference>
<keyword evidence="1" id="KW-0732">Signal</keyword>
<feature type="signal peptide" evidence="1">
    <location>
        <begin position="1"/>
        <end position="28"/>
    </location>
</feature>
<gene>
    <name evidence="3" type="ORF">PGO_020120</name>
</gene>
<dbReference type="RefSeq" id="XP_028541632.1">
    <property type="nucleotide sequence ID" value="XM_028685831.1"/>
</dbReference>
<accession>A0A1Y1JF24</accession>
<dbReference type="AlphaFoldDB" id="A0A1Y1JF24"/>
<comment type="caution">
    <text evidence="3">The sequence shown here is derived from an EMBL/GenBank/DDBJ whole genome shotgun (WGS) entry which is preliminary data.</text>
</comment>
<evidence type="ECO:0000313" key="3">
    <source>
        <dbReference type="EMBL" id="GAW79043.1"/>
    </source>
</evidence>
<protein>
    <submittedName>
        <fullName evidence="3">Variable surface protein</fullName>
    </submittedName>
</protein>
<reference evidence="4" key="1">
    <citation type="submission" date="2017-04" db="EMBL/GenBank/DDBJ databases">
        <title>Plasmodium gonderi genome.</title>
        <authorList>
            <person name="Arisue N."/>
            <person name="Honma H."/>
            <person name="Kawai S."/>
            <person name="Tougan T."/>
            <person name="Tanabe K."/>
            <person name="Horii T."/>
        </authorList>
    </citation>
    <scope>NUCLEOTIDE SEQUENCE [LARGE SCALE GENOMIC DNA]</scope>
    <source>
        <strain evidence="4">ATCC 30045</strain>
    </source>
</reference>
<evidence type="ECO:0000259" key="2">
    <source>
        <dbReference type="Pfam" id="PF12319"/>
    </source>
</evidence>